<dbReference type="HOGENOM" id="CLU_1826677_0_0_1"/>
<evidence type="ECO:0000313" key="2">
    <source>
        <dbReference type="Proteomes" id="UP000008864"/>
    </source>
</evidence>
<protein>
    <submittedName>
        <fullName evidence="1">Uncharacterized protein</fullName>
    </submittedName>
</protein>
<proteinExistence type="predicted"/>
<dbReference type="VEuPathDB" id="FungiDB:TERG_11895"/>
<reference evidence="2" key="1">
    <citation type="journal article" date="2012" name="MBio">
        <title>Comparative genome analysis of Trichophyton rubrum and related dermatophytes reveals candidate genes involved in infection.</title>
        <authorList>
            <person name="Martinez D.A."/>
            <person name="Oliver B.G."/>
            <person name="Graeser Y."/>
            <person name="Goldberg J.M."/>
            <person name="Li W."/>
            <person name="Martinez-Rossi N.M."/>
            <person name="Monod M."/>
            <person name="Shelest E."/>
            <person name="Barton R.C."/>
            <person name="Birch E."/>
            <person name="Brakhage A.A."/>
            <person name="Chen Z."/>
            <person name="Gurr S.J."/>
            <person name="Heiman D."/>
            <person name="Heitman J."/>
            <person name="Kosti I."/>
            <person name="Rossi A."/>
            <person name="Saif S."/>
            <person name="Samalova M."/>
            <person name="Saunders C.W."/>
            <person name="Shea T."/>
            <person name="Summerbell R.C."/>
            <person name="Xu J."/>
            <person name="Young S."/>
            <person name="Zeng Q."/>
            <person name="Birren B.W."/>
            <person name="Cuomo C.A."/>
            <person name="White T.C."/>
        </authorList>
    </citation>
    <scope>NUCLEOTIDE SEQUENCE [LARGE SCALE GENOMIC DNA]</scope>
    <source>
        <strain evidence="2">ATCC MYA-4607 / CBS 118892</strain>
    </source>
</reference>
<dbReference type="EMBL" id="GG700650">
    <property type="protein sequence ID" value="KFL60962.1"/>
    <property type="molecule type" value="Genomic_DNA"/>
</dbReference>
<name>A0A080WJR5_TRIRC</name>
<sequence>MHGRRRCGNLACVALHMHSHLPRPTPKSTHTPKLAASPTLVKVVVRISAILFPSNAVFDLHQSMDDLCKIPNYSSLSDLNETDFKAHVASDPVSHLDSHERININARKLVLVHVLRMRHVLSHHHPQHSLDYALRLFGVQV</sequence>
<dbReference type="GeneID" id="71777242"/>
<dbReference type="Proteomes" id="UP000008864">
    <property type="component" value="Unassembled WGS sequence"/>
</dbReference>
<organism evidence="1 2">
    <name type="scientific">Trichophyton rubrum (strain ATCC MYA-4607 / CBS 118892)</name>
    <name type="common">Athlete's foot fungus</name>
    <dbReference type="NCBI Taxonomy" id="559305"/>
    <lineage>
        <taxon>Eukaryota</taxon>
        <taxon>Fungi</taxon>
        <taxon>Dikarya</taxon>
        <taxon>Ascomycota</taxon>
        <taxon>Pezizomycotina</taxon>
        <taxon>Eurotiomycetes</taxon>
        <taxon>Eurotiomycetidae</taxon>
        <taxon>Onygenales</taxon>
        <taxon>Arthrodermataceae</taxon>
        <taxon>Trichophyton</taxon>
    </lineage>
</organism>
<evidence type="ECO:0000313" key="1">
    <source>
        <dbReference type="EMBL" id="KFL60962.1"/>
    </source>
</evidence>
<dbReference type="InParanoid" id="A0A080WJR5"/>
<keyword evidence="2" id="KW-1185">Reference proteome</keyword>
<gene>
    <name evidence="1" type="ORF">TERG_11895</name>
</gene>
<dbReference type="RefSeq" id="XP_047605738.1">
    <property type="nucleotide sequence ID" value="XM_047750937.1"/>
</dbReference>
<dbReference type="AlphaFoldDB" id="A0A080WJR5"/>
<accession>A0A080WJR5</accession>